<dbReference type="PROSITE" id="PS50110">
    <property type="entry name" value="RESPONSE_REGULATORY"/>
    <property type="match status" value="1"/>
</dbReference>
<dbReference type="GO" id="GO:0003677">
    <property type="term" value="F:DNA binding"/>
    <property type="evidence" value="ECO:0007669"/>
    <property type="project" value="UniProtKB-KW"/>
</dbReference>
<dbReference type="Gene3D" id="3.40.50.2300">
    <property type="match status" value="1"/>
</dbReference>
<dbReference type="Proteomes" id="UP000190150">
    <property type="component" value="Unassembled WGS sequence"/>
</dbReference>
<feature type="modified residue" description="4-aspartylphosphate" evidence="1">
    <location>
        <position position="59"/>
    </location>
</feature>
<proteinExistence type="predicted"/>
<reference evidence="4" key="1">
    <citation type="submission" date="2017-02" db="EMBL/GenBank/DDBJ databases">
        <authorList>
            <person name="Varghese N."/>
            <person name="Submissions S."/>
        </authorList>
    </citation>
    <scope>NUCLEOTIDE SEQUENCE [LARGE SCALE GENOMIC DNA]</scope>
    <source>
        <strain evidence="4">DSM 24091</strain>
    </source>
</reference>
<organism evidence="3 4">
    <name type="scientific">Sphingobacterium nematocida</name>
    <dbReference type="NCBI Taxonomy" id="1513896"/>
    <lineage>
        <taxon>Bacteria</taxon>
        <taxon>Pseudomonadati</taxon>
        <taxon>Bacteroidota</taxon>
        <taxon>Sphingobacteriia</taxon>
        <taxon>Sphingobacteriales</taxon>
        <taxon>Sphingobacteriaceae</taxon>
        <taxon>Sphingobacterium</taxon>
    </lineage>
</organism>
<dbReference type="STRING" id="1513896.SAMN05660841_04100"/>
<keyword evidence="3" id="KW-0238">DNA-binding</keyword>
<dbReference type="SUPFAM" id="SSF52172">
    <property type="entry name" value="CheY-like"/>
    <property type="match status" value="1"/>
</dbReference>
<accession>A0A1T5GIJ5</accession>
<evidence type="ECO:0000256" key="1">
    <source>
        <dbReference type="PROSITE-ProRule" id="PRU00169"/>
    </source>
</evidence>
<dbReference type="GO" id="GO:0000160">
    <property type="term" value="P:phosphorelay signal transduction system"/>
    <property type="evidence" value="ECO:0007669"/>
    <property type="project" value="InterPro"/>
</dbReference>
<dbReference type="AlphaFoldDB" id="A0A1T5GIJ5"/>
<dbReference type="RefSeq" id="WP_079645737.1">
    <property type="nucleotide sequence ID" value="NZ_FUZF01000026.1"/>
</dbReference>
<keyword evidence="1" id="KW-0597">Phosphoprotein</keyword>
<name>A0A1T5GIJ5_9SPHI</name>
<protein>
    <submittedName>
        <fullName evidence="3">DNA-binding response regulator, NarL/FixJ family, contains REC and HTH domains</fullName>
    </submittedName>
</protein>
<evidence type="ECO:0000313" key="3">
    <source>
        <dbReference type="EMBL" id="SKC08150.1"/>
    </source>
</evidence>
<dbReference type="InterPro" id="IPR001789">
    <property type="entry name" value="Sig_transdc_resp-reg_receiver"/>
</dbReference>
<evidence type="ECO:0000313" key="4">
    <source>
        <dbReference type="Proteomes" id="UP000190150"/>
    </source>
</evidence>
<dbReference type="EMBL" id="FUZF01000026">
    <property type="protein sequence ID" value="SKC08150.1"/>
    <property type="molecule type" value="Genomic_DNA"/>
</dbReference>
<gene>
    <name evidence="3" type="ORF">SAMN05660841_04100</name>
</gene>
<keyword evidence="4" id="KW-1185">Reference proteome</keyword>
<sequence>MFKKVLIAEDQEMANVSIQKTLHDLAIKDVHYVYYCDDALARINKAIKDGDPFDLLITDLVFEDDMTPQKLSGGEDLVAAAIAAQPDLKIIVLSSEGRSRFIDNLFKSETIHAYVRKARRDAQYIKEALEAVYQHKTYQSPEVKEIMQEKNSHDFTTFDVHIINLLADGVSQKEIPDYLEERGIKPSSLSSVEKRLNHIRSVLGFTKNEQLLLYCSEQGII</sequence>
<evidence type="ECO:0000259" key="2">
    <source>
        <dbReference type="PROSITE" id="PS50110"/>
    </source>
</evidence>
<dbReference type="InterPro" id="IPR011006">
    <property type="entry name" value="CheY-like_superfamily"/>
</dbReference>
<feature type="domain" description="Response regulatory" evidence="2">
    <location>
        <begin position="4"/>
        <end position="132"/>
    </location>
</feature>
<dbReference type="OrthoDB" id="659223at2"/>